<dbReference type="InterPro" id="IPR036068">
    <property type="entry name" value="Nicotinate_pribotase-like_C"/>
</dbReference>
<evidence type="ECO:0000256" key="3">
    <source>
        <dbReference type="ARBA" id="ARBA00009400"/>
    </source>
</evidence>
<evidence type="ECO:0000256" key="5">
    <source>
        <dbReference type="ARBA" id="ARBA00022642"/>
    </source>
</evidence>
<evidence type="ECO:0000256" key="4">
    <source>
        <dbReference type="ARBA" id="ARBA00011944"/>
    </source>
</evidence>
<feature type="domain" description="Quinolinate phosphoribosyl transferase C-terminal" evidence="11">
    <location>
        <begin position="117"/>
        <end position="285"/>
    </location>
</feature>
<gene>
    <name evidence="13" type="primary">nadC</name>
    <name evidence="13" type="ORF">NEA10_01550</name>
</gene>
<keyword evidence="7 10" id="KW-0808">Transferase</keyword>
<keyword evidence="6 10" id="KW-0328">Glycosyltransferase</keyword>
<dbReference type="Pfam" id="PF02749">
    <property type="entry name" value="QRPTase_N"/>
    <property type="match status" value="1"/>
</dbReference>
<dbReference type="Gene3D" id="3.20.20.70">
    <property type="entry name" value="Aldolase class I"/>
    <property type="match status" value="1"/>
</dbReference>
<evidence type="ECO:0000256" key="9">
    <source>
        <dbReference type="ARBA" id="ARBA00047445"/>
    </source>
</evidence>
<dbReference type="PANTHER" id="PTHR32179">
    <property type="entry name" value="NICOTINATE-NUCLEOTIDE PYROPHOSPHORYLASE [CARBOXYLATING]"/>
    <property type="match status" value="1"/>
</dbReference>
<dbReference type="InterPro" id="IPR027277">
    <property type="entry name" value="NadC/ModD"/>
</dbReference>
<dbReference type="PIRSF" id="PIRSF006250">
    <property type="entry name" value="NadC_ModD"/>
    <property type="match status" value="1"/>
</dbReference>
<dbReference type="EC" id="2.4.2.19" evidence="4"/>
<dbReference type="RefSeq" id="WP_252663469.1">
    <property type="nucleotide sequence ID" value="NZ_CP098611.1"/>
</dbReference>
<evidence type="ECO:0000259" key="12">
    <source>
        <dbReference type="Pfam" id="PF02749"/>
    </source>
</evidence>
<comment type="pathway">
    <text evidence="2">Cofactor biosynthesis; NAD(+) biosynthesis; nicotinate D-ribonucleotide from quinolinate: step 1/1.</text>
</comment>
<dbReference type="Pfam" id="PF01729">
    <property type="entry name" value="QRPTase_C"/>
    <property type="match status" value="1"/>
</dbReference>
<keyword evidence="5" id="KW-0662">Pyridine nucleotide biosynthesis</keyword>
<dbReference type="EMBL" id="CP098611">
    <property type="protein sequence ID" value="USR91446.1"/>
    <property type="molecule type" value="Genomic_DNA"/>
</dbReference>
<proteinExistence type="inferred from homology"/>
<evidence type="ECO:0000256" key="6">
    <source>
        <dbReference type="ARBA" id="ARBA00022676"/>
    </source>
</evidence>
<dbReference type="InterPro" id="IPR022412">
    <property type="entry name" value="Quinolinate_PRibosylTrfase_N"/>
</dbReference>
<evidence type="ECO:0000313" key="14">
    <source>
        <dbReference type="Proteomes" id="UP001056708"/>
    </source>
</evidence>
<protein>
    <recommendedName>
        <fullName evidence="4">nicotinate-nucleotide diphosphorylase (carboxylating)</fullName>
        <ecNumber evidence="4">2.4.2.19</ecNumber>
    </recommendedName>
    <alternativeName>
        <fullName evidence="8">Quinolinate phosphoribosyltransferase [decarboxylating]</fullName>
    </alternativeName>
</protein>
<evidence type="ECO:0000256" key="7">
    <source>
        <dbReference type="ARBA" id="ARBA00022679"/>
    </source>
</evidence>
<dbReference type="NCBIfam" id="TIGR00078">
    <property type="entry name" value="nadC"/>
    <property type="match status" value="1"/>
</dbReference>
<dbReference type="PANTHER" id="PTHR32179:SF3">
    <property type="entry name" value="NICOTINATE-NUCLEOTIDE PYROPHOSPHORYLASE [CARBOXYLATING]"/>
    <property type="match status" value="1"/>
</dbReference>
<comment type="catalytic activity">
    <reaction evidence="9">
        <text>nicotinate beta-D-ribonucleotide + CO2 + diphosphate = quinolinate + 5-phospho-alpha-D-ribose 1-diphosphate + 2 H(+)</text>
        <dbReference type="Rhea" id="RHEA:12733"/>
        <dbReference type="ChEBI" id="CHEBI:15378"/>
        <dbReference type="ChEBI" id="CHEBI:16526"/>
        <dbReference type="ChEBI" id="CHEBI:29959"/>
        <dbReference type="ChEBI" id="CHEBI:33019"/>
        <dbReference type="ChEBI" id="CHEBI:57502"/>
        <dbReference type="ChEBI" id="CHEBI:58017"/>
        <dbReference type="EC" id="2.4.2.19"/>
    </reaction>
</comment>
<comment type="similarity">
    <text evidence="3 10">Belongs to the NadC/ModD family.</text>
</comment>
<dbReference type="SUPFAM" id="SSF51690">
    <property type="entry name" value="Nicotinate/Quinolinate PRTase C-terminal domain-like"/>
    <property type="match status" value="1"/>
</dbReference>
<sequence>MSLSPVLPPWVVLDPLIQSWLAEDIGRGDRTSQTLLQGRSPQGTAEWVLKAPGVIAGLPLAQRTFEQLDRHIKSELIYKEGSRCDTGTVVARFQGNLEALLMGERVALNLVMRLSGIATSTRQYVDAIADLPTQLTDTRKTTPGLRLLEKYATCVGGASNHRLGLDDAIMIKDNHIAAAGSLSAAVAQIRPQIPYPLTIEVETETLDQVKEALQTDIDIIMLDNMSISQLQAAVPLIRQKNPKLKIEASGNITQERLRAIAKTGVDYISTSAPISRSPWLDISMKLQMQSETKPSSIPPTNGR</sequence>
<dbReference type="InterPro" id="IPR013785">
    <property type="entry name" value="Aldolase_TIM"/>
</dbReference>
<evidence type="ECO:0000313" key="13">
    <source>
        <dbReference type="EMBL" id="USR91446.1"/>
    </source>
</evidence>
<dbReference type="CDD" id="cd01572">
    <property type="entry name" value="QPRTase"/>
    <property type="match status" value="1"/>
</dbReference>
<evidence type="ECO:0000256" key="8">
    <source>
        <dbReference type="ARBA" id="ARBA00033102"/>
    </source>
</evidence>
<accession>A0ABY5ARP2</accession>
<feature type="domain" description="Quinolinate phosphoribosyl transferase N-terminal" evidence="12">
    <location>
        <begin position="31"/>
        <end position="115"/>
    </location>
</feature>
<comment type="function">
    <text evidence="1">Involved in the catabolism of quinolinic acid (QA).</text>
</comment>
<reference evidence="13" key="1">
    <citation type="submission" date="2022-06" db="EMBL/GenBank/DDBJ databases">
        <title>Genome sequence of Phormidium yuhuli AB48 isolated from an industrial photobioreactor environment.</title>
        <authorList>
            <person name="Qiu Y."/>
            <person name="Noonan A.J.C."/>
            <person name="Dofher K."/>
            <person name="Koch M."/>
            <person name="Kieft B."/>
            <person name="Lin X."/>
            <person name="Ziels R.M."/>
            <person name="Hallam S.J."/>
        </authorList>
    </citation>
    <scope>NUCLEOTIDE SEQUENCE</scope>
    <source>
        <strain evidence="13">AB48</strain>
    </source>
</reference>
<keyword evidence="14" id="KW-1185">Reference proteome</keyword>
<evidence type="ECO:0000259" key="11">
    <source>
        <dbReference type="Pfam" id="PF01729"/>
    </source>
</evidence>
<dbReference type="InterPro" id="IPR037128">
    <property type="entry name" value="Quinolinate_PRibosylTase_N_sf"/>
</dbReference>
<dbReference type="Proteomes" id="UP001056708">
    <property type="component" value="Chromosome"/>
</dbReference>
<dbReference type="SUPFAM" id="SSF54675">
    <property type="entry name" value="Nicotinate/Quinolinate PRTase N-terminal domain-like"/>
    <property type="match status" value="1"/>
</dbReference>
<dbReference type="InterPro" id="IPR002638">
    <property type="entry name" value="Quinolinate_PRibosylTrfase_C"/>
</dbReference>
<dbReference type="GO" id="GO:0004514">
    <property type="term" value="F:nicotinate-nucleotide diphosphorylase (carboxylating) activity"/>
    <property type="evidence" value="ECO:0007669"/>
    <property type="project" value="UniProtKB-EC"/>
</dbReference>
<evidence type="ECO:0000256" key="10">
    <source>
        <dbReference type="PIRNR" id="PIRNR006250"/>
    </source>
</evidence>
<organism evidence="13 14">
    <name type="scientific">Phormidium yuhuli AB48</name>
    <dbReference type="NCBI Taxonomy" id="2940671"/>
    <lineage>
        <taxon>Bacteria</taxon>
        <taxon>Bacillati</taxon>
        <taxon>Cyanobacteriota</taxon>
        <taxon>Cyanophyceae</taxon>
        <taxon>Oscillatoriophycideae</taxon>
        <taxon>Oscillatoriales</taxon>
        <taxon>Oscillatoriaceae</taxon>
        <taxon>Phormidium</taxon>
        <taxon>Phormidium yuhuli</taxon>
    </lineage>
</organism>
<evidence type="ECO:0000256" key="2">
    <source>
        <dbReference type="ARBA" id="ARBA00004893"/>
    </source>
</evidence>
<name>A0ABY5ARP2_9CYAN</name>
<dbReference type="Gene3D" id="3.90.1170.20">
    <property type="entry name" value="Quinolinate phosphoribosyl transferase, N-terminal domain"/>
    <property type="match status" value="1"/>
</dbReference>
<dbReference type="InterPro" id="IPR004393">
    <property type="entry name" value="NadC"/>
</dbReference>
<evidence type="ECO:0000256" key="1">
    <source>
        <dbReference type="ARBA" id="ARBA00003237"/>
    </source>
</evidence>